<proteinExistence type="predicted"/>
<dbReference type="STRING" id="572547.Amico_1594"/>
<protein>
    <submittedName>
        <fullName evidence="1">Uncharacterized protein</fullName>
    </submittedName>
</protein>
<evidence type="ECO:0000313" key="2">
    <source>
        <dbReference type="Proteomes" id="UP000002366"/>
    </source>
</evidence>
<sequence length="153" mass="17942">MRPETLEIARRTNSVLRQYMNIQNDLFKPSLRKLIRLPGIYTPVDYQGNRLALTAISVELEDIKRSIRDFRPDNESEDGKFLILQRAYVSGMARAVSCVKLITEKLYQRSMGNKEYSKKDYGEDIEVFKKVELEFLEIGLKLNKIIHEKQQSR</sequence>
<organism evidence="1 2">
    <name type="scientific">Aminobacterium colombiense (strain DSM 12261 / ALA-1)</name>
    <dbReference type="NCBI Taxonomy" id="572547"/>
    <lineage>
        <taxon>Bacteria</taxon>
        <taxon>Thermotogati</taxon>
        <taxon>Synergistota</taxon>
        <taxon>Synergistia</taxon>
        <taxon>Synergistales</taxon>
        <taxon>Aminobacteriaceae</taxon>
        <taxon>Aminobacterium</taxon>
    </lineage>
</organism>
<dbReference type="RefSeq" id="WP_013048973.1">
    <property type="nucleotide sequence ID" value="NC_014011.1"/>
</dbReference>
<gene>
    <name evidence="1" type="ordered locus">Amico_1594</name>
</gene>
<dbReference type="Proteomes" id="UP000002366">
    <property type="component" value="Chromosome"/>
</dbReference>
<evidence type="ECO:0000313" key="1">
    <source>
        <dbReference type="EMBL" id="ADE57710.1"/>
    </source>
</evidence>
<accession>D5EGM8</accession>
<dbReference type="OrthoDB" id="5247at2"/>
<dbReference type="AlphaFoldDB" id="D5EGM8"/>
<dbReference type="EMBL" id="CP001997">
    <property type="protein sequence ID" value="ADE57710.1"/>
    <property type="molecule type" value="Genomic_DNA"/>
</dbReference>
<reference evidence="1 2" key="1">
    <citation type="journal article" date="2010" name="Stand. Genomic Sci.">
        <title>Complete genome sequence of Aminobacterium colombiense type strain (ALA-1).</title>
        <authorList>
            <person name="Chertkov O."/>
            <person name="Sikorski J."/>
            <person name="Brambilla E."/>
            <person name="Lapidus A."/>
            <person name="Copeland A."/>
            <person name="Glavina Del Rio T."/>
            <person name="Nolan M."/>
            <person name="Lucas S."/>
            <person name="Tice H."/>
            <person name="Cheng J.F."/>
            <person name="Han C."/>
            <person name="Detter J.C."/>
            <person name="Bruce D."/>
            <person name="Tapia R."/>
            <person name="Goodwin L."/>
            <person name="Pitluck S."/>
            <person name="Liolios K."/>
            <person name="Ivanova N."/>
            <person name="Mavromatis K."/>
            <person name="Ovchinnikova G."/>
            <person name="Pati A."/>
            <person name="Chen A."/>
            <person name="Palaniappan K."/>
            <person name="Land M."/>
            <person name="Hauser L."/>
            <person name="Chang Y.J."/>
            <person name="Jeffries C.D."/>
            <person name="Spring S."/>
            <person name="Rohde M."/>
            <person name="Goker M."/>
            <person name="Bristow J."/>
            <person name="Eisen J.A."/>
            <person name="Markowitz V."/>
            <person name="Hugenholtz P."/>
            <person name="Kyrpides N.C."/>
            <person name="Klenk H.P."/>
        </authorList>
    </citation>
    <scope>NUCLEOTIDE SEQUENCE [LARGE SCALE GENOMIC DNA]</scope>
    <source>
        <strain evidence="2">DSM 12261 / ALA-1</strain>
    </source>
</reference>
<dbReference type="HOGENOM" id="CLU_1709431_0_0_0"/>
<keyword evidence="2" id="KW-1185">Reference proteome</keyword>
<name>D5EGM8_AMICL</name>
<dbReference type="KEGG" id="aco:Amico_1594"/>